<dbReference type="InterPro" id="IPR001969">
    <property type="entry name" value="Aspartic_peptidase_AS"/>
</dbReference>
<dbReference type="Gene3D" id="2.40.70.10">
    <property type="entry name" value="Acid Proteases"/>
    <property type="match status" value="2"/>
</dbReference>
<dbReference type="AlphaFoldDB" id="A0A0N1P2S4"/>
<dbReference type="PROSITE" id="PS51767">
    <property type="entry name" value="PEPTIDASE_A1"/>
    <property type="match status" value="1"/>
</dbReference>
<comment type="caution">
    <text evidence="13">The sequence shown here is derived from an EMBL/GenBank/DDBJ whole genome shotgun (WGS) entry which is preliminary data.</text>
</comment>
<dbReference type="OrthoDB" id="771136at2759"/>
<evidence type="ECO:0000256" key="4">
    <source>
        <dbReference type="ARBA" id="ARBA00022729"/>
    </source>
</evidence>
<dbReference type="RefSeq" id="XP_018004278.1">
    <property type="nucleotide sequence ID" value="XM_018149098.1"/>
</dbReference>
<feature type="active site" evidence="7">
    <location>
        <position position="83"/>
    </location>
</feature>
<evidence type="ECO:0000256" key="2">
    <source>
        <dbReference type="ARBA" id="ARBA00007447"/>
    </source>
</evidence>
<proteinExistence type="inferred from homology"/>
<dbReference type="InterPro" id="IPR021109">
    <property type="entry name" value="Peptidase_aspartic_dom_sf"/>
</dbReference>
<evidence type="ECO:0000259" key="12">
    <source>
        <dbReference type="PROSITE" id="PS51767"/>
    </source>
</evidence>
<name>A0A0N1P2S4_9EURO</name>
<dbReference type="VEuPathDB" id="FungiDB:AB675_8636"/>
<evidence type="ECO:0000256" key="8">
    <source>
        <dbReference type="RuleBase" id="RU000454"/>
    </source>
</evidence>
<evidence type="ECO:0000313" key="13">
    <source>
        <dbReference type="EMBL" id="KPI44315.1"/>
    </source>
</evidence>
<evidence type="ECO:0000256" key="9">
    <source>
        <dbReference type="SAM" id="MobiDB-lite"/>
    </source>
</evidence>
<evidence type="ECO:0000256" key="6">
    <source>
        <dbReference type="ARBA" id="ARBA00022801"/>
    </source>
</evidence>
<dbReference type="STRING" id="1664694.A0A0N1P2S4"/>
<dbReference type="GeneID" id="28740978"/>
<keyword evidence="6 8" id="KW-0378">Hydrolase</keyword>
<keyword evidence="4 11" id="KW-0732">Signal</keyword>
<feature type="region of interest" description="Disordered" evidence="9">
    <location>
        <begin position="446"/>
        <end position="466"/>
    </location>
</feature>
<keyword evidence="5 8" id="KW-0064">Aspartyl protease</keyword>
<dbReference type="Proteomes" id="UP000038010">
    <property type="component" value="Unassembled WGS sequence"/>
</dbReference>
<dbReference type="GO" id="GO:0005886">
    <property type="term" value="C:plasma membrane"/>
    <property type="evidence" value="ECO:0007669"/>
    <property type="project" value="UniProtKB-SubCell"/>
</dbReference>
<evidence type="ECO:0000256" key="11">
    <source>
        <dbReference type="SAM" id="SignalP"/>
    </source>
</evidence>
<evidence type="ECO:0000256" key="5">
    <source>
        <dbReference type="ARBA" id="ARBA00022750"/>
    </source>
</evidence>
<protein>
    <submittedName>
        <fullName evidence="13">Putative aspartic-type endopeptidase OPSB</fullName>
    </submittedName>
</protein>
<gene>
    <name evidence="13" type="ORF">AB675_8636</name>
</gene>
<keyword evidence="14" id="KW-1185">Reference proteome</keyword>
<keyword evidence="10" id="KW-0812">Transmembrane</keyword>
<keyword evidence="10" id="KW-0472">Membrane</keyword>
<evidence type="ECO:0000256" key="7">
    <source>
        <dbReference type="PIRSR" id="PIRSR601461-1"/>
    </source>
</evidence>
<comment type="subcellular location">
    <subcellularLocation>
        <location evidence="1">Cell membrane</location>
        <topology evidence="1">Lipid-anchor</topology>
        <topology evidence="1">GPI-anchor</topology>
    </subcellularLocation>
</comment>
<dbReference type="PANTHER" id="PTHR47966">
    <property type="entry name" value="BETA-SITE APP-CLEAVING ENZYME, ISOFORM A-RELATED"/>
    <property type="match status" value="1"/>
</dbReference>
<dbReference type="InterPro" id="IPR033121">
    <property type="entry name" value="PEPTIDASE_A1"/>
</dbReference>
<dbReference type="InterPro" id="IPR001461">
    <property type="entry name" value="Aspartic_peptidase_A1"/>
</dbReference>
<accession>A0A0N1P2S4</accession>
<dbReference type="PROSITE" id="PS00141">
    <property type="entry name" value="ASP_PROTEASE"/>
    <property type="match status" value="1"/>
</dbReference>
<dbReference type="SUPFAM" id="SSF50630">
    <property type="entry name" value="Acid proteases"/>
    <property type="match status" value="1"/>
</dbReference>
<sequence length="523" mass="54433">MLSRTSILAIAPLLSLLHTALAVPEPGTLGFQFHKRTVSGEQALGLRRRQSGTVLSGLDNELSLYLINVTVGTPGQDFSLQLDTGSSDIWFPTNNANVCRESADNCPVGTYDVQASSTYKDPQLPEFQIEYVDGTQITGSYISDTLSLGNTQLTNMTMAAATNLNSLGVGIMGVGFRADESGATGAQGSQGFTYPNIIDVLQSEGFIKSRVYSLWLDDLESNTGSILFGGVDSDKYTGNLVALPIQLDSQSNSITSFTVAWTGLQVNGSGNNLDASPSSPAPAILDSGTTDTLLPDDIAEQIFNGVGVTTTEKFGNVVPCELANDDLTFTFTFGGEGGPSIQVPLSEFVVPLETSDGQTPKFHDGKDACQFAMEAAGSAPILFGDSFLRSAYVVYDLENQQVALAQLNSKAQQGSGNVQVVGSSSAIPGVSSTATAASVAQTITGIPRESQEATATGDIQSGQQTSRSATFKFSATGSSSGSSSTSSGAASSNVQARPMQWQGLASCAVVVLGMVFGGGLLLW</sequence>
<evidence type="ECO:0000313" key="14">
    <source>
        <dbReference type="Proteomes" id="UP000038010"/>
    </source>
</evidence>
<dbReference type="Pfam" id="PF00026">
    <property type="entry name" value="Asp"/>
    <property type="match status" value="1"/>
</dbReference>
<feature type="chain" id="PRO_5005879549" evidence="11">
    <location>
        <begin position="23"/>
        <end position="523"/>
    </location>
</feature>
<feature type="signal peptide" evidence="11">
    <location>
        <begin position="1"/>
        <end position="22"/>
    </location>
</feature>
<dbReference type="PRINTS" id="PR00792">
    <property type="entry name" value="PEPSIN"/>
</dbReference>
<dbReference type="EMBL" id="LFJN01000003">
    <property type="protein sequence ID" value="KPI44315.1"/>
    <property type="molecule type" value="Genomic_DNA"/>
</dbReference>
<comment type="similarity">
    <text evidence="2 8">Belongs to the peptidase A1 family.</text>
</comment>
<dbReference type="GO" id="GO:0006508">
    <property type="term" value="P:proteolysis"/>
    <property type="evidence" value="ECO:0007669"/>
    <property type="project" value="UniProtKB-KW"/>
</dbReference>
<feature type="active site" evidence="7">
    <location>
        <position position="286"/>
    </location>
</feature>
<evidence type="ECO:0000256" key="10">
    <source>
        <dbReference type="SAM" id="Phobius"/>
    </source>
</evidence>
<feature type="compositionally biased region" description="Polar residues" evidence="9">
    <location>
        <begin position="452"/>
        <end position="466"/>
    </location>
</feature>
<dbReference type="InterPro" id="IPR033876">
    <property type="entry name" value="SAP-like"/>
</dbReference>
<dbReference type="GO" id="GO:0004190">
    <property type="term" value="F:aspartic-type endopeptidase activity"/>
    <property type="evidence" value="ECO:0007669"/>
    <property type="project" value="UniProtKB-KW"/>
</dbReference>
<evidence type="ECO:0000256" key="3">
    <source>
        <dbReference type="ARBA" id="ARBA00022670"/>
    </source>
</evidence>
<dbReference type="CDD" id="cd05474">
    <property type="entry name" value="SAP_like"/>
    <property type="match status" value="1"/>
</dbReference>
<keyword evidence="10" id="KW-1133">Transmembrane helix</keyword>
<reference evidence="13 14" key="1">
    <citation type="submission" date="2015-06" db="EMBL/GenBank/DDBJ databases">
        <title>Draft genome of the ant-associated black yeast Phialophora attae CBS 131958.</title>
        <authorList>
            <person name="Moreno L.F."/>
            <person name="Stielow B.J."/>
            <person name="de Hoog S."/>
            <person name="Vicente V.A."/>
            <person name="Weiss V.A."/>
            <person name="de Vries M."/>
            <person name="Cruz L.M."/>
            <person name="Souza E.M."/>
        </authorList>
    </citation>
    <scope>NUCLEOTIDE SEQUENCE [LARGE SCALE GENOMIC DNA]</scope>
    <source>
        <strain evidence="13 14">CBS 131958</strain>
    </source>
</reference>
<dbReference type="PANTHER" id="PTHR47966:SF65">
    <property type="entry name" value="ASPARTIC-TYPE ENDOPEPTIDASE"/>
    <property type="match status" value="1"/>
</dbReference>
<keyword evidence="3 8" id="KW-0645">Protease</keyword>
<feature type="transmembrane region" description="Helical" evidence="10">
    <location>
        <begin position="501"/>
        <end position="522"/>
    </location>
</feature>
<feature type="domain" description="Peptidase A1" evidence="12">
    <location>
        <begin position="65"/>
        <end position="405"/>
    </location>
</feature>
<evidence type="ECO:0000256" key="1">
    <source>
        <dbReference type="ARBA" id="ARBA00004609"/>
    </source>
</evidence>
<organism evidence="13 14">
    <name type="scientific">Cyphellophora attinorum</name>
    <dbReference type="NCBI Taxonomy" id="1664694"/>
    <lineage>
        <taxon>Eukaryota</taxon>
        <taxon>Fungi</taxon>
        <taxon>Dikarya</taxon>
        <taxon>Ascomycota</taxon>
        <taxon>Pezizomycotina</taxon>
        <taxon>Eurotiomycetes</taxon>
        <taxon>Chaetothyriomycetidae</taxon>
        <taxon>Chaetothyriales</taxon>
        <taxon>Cyphellophoraceae</taxon>
        <taxon>Cyphellophora</taxon>
    </lineage>
</organism>